<protein>
    <recommendedName>
        <fullName evidence="3">PE domain-containing protein</fullName>
    </recommendedName>
</protein>
<comment type="caution">
    <text evidence="1">The sequence shown here is derived from an EMBL/GenBank/DDBJ whole genome shotgun (WGS) entry which is preliminary data.</text>
</comment>
<gene>
    <name evidence="1" type="ORF">GCM10009716_34140</name>
</gene>
<evidence type="ECO:0000313" key="1">
    <source>
        <dbReference type="EMBL" id="GAA1922865.1"/>
    </source>
</evidence>
<keyword evidence="2" id="KW-1185">Reference proteome</keyword>
<proteinExistence type="predicted"/>
<evidence type="ECO:0000313" key="2">
    <source>
        <dbReference type="Proteomes" id="UP001501303"/>
    </source>
</evidence>
<name>A0ABP5AUF2_9ACTN</name>
<dbReference type="EMBL" id="BAAAMJ010000033">
    <property type="protein sequence ID" value="GAA1922865.1"/>
    <property type="molecule type" value="Genomic_DNA"/>
</dbReference>
<evidence type="ECO:0008006" key="3">
    <source>
        <dbReference type="Google" id="ProtNLM"/>
    </source>
</evidence>
<dbReference type="RefSeq" id="WP_344263293.1">
    <property type="nucleotide sequence ID" value="NZ_BAAAMJ010000033.1"/>
</dbReference>
<dbReference type="Proteomes" id="UP001501303">
    <property type="component" value="Unassembled WGS sequence"/>
</dbReference>
<organism evidence="1 2">
    <name type="scientific">Streptomyces sodiiphilus</name>
    <dbReference type="NCBI Taxonomy" id="226217"/>
    <lineage>
        <taxon>Bacteria</taxon>
        <taxon>Bacillati</taxon>
        <taxon>Actinomycetota</taxon>
        <taxon>Actinomycetes</taxon>
        <taxon>Kitasatosporales</taxon>
        <taxon>Streptomycetaceae</taxon>
        <taxon>Streptomyces</taxon>
    </lineage>
</organism>
<accession>A0ABP5AUF2</accession>
<sequence>MSDGTIRFGNEALGAIQSSTSGQQEAYRDIWDSVHTQLLALVEQGQVDAAIGEALSERDAQFRRESGAFDESVTGQNNAMGAVQSIGNEGGAAMVRAARGA</sequence>
<reference evidence="2" key="1">
    <citation type="journal article" date="2019" name="Int. J. Syst. Evol. Microbiol.">
        <title>The Global Catalogue of Microorganisms (GCM) 10K type strain sequencing project: providing services to taxonomists for standard genome sequencing and annotation.</title>
        <authorList>
            <consortium name="The Broad Institute Genomics Platform"/>
            <consortium name="The Broad Institute Genome Sequencing Center for Infectious Disease"/>
            <person name="Wu L."/>
            <person name="Ma J."/>
        </authorList>
    </citation>
    <scope>NUCLEOTIDE SEQUENCE [LARGE SCALE GENOMIC DNA]</scope>
    <source>
        <strain evidence="2">JCM 13581</strain>
    </source>
</reference>